<dbReference type="PANTHER" id="PTHR43038:SF3">
    <property type="entry name" value="ABC TRANSPORTER G FAMILY MEMBER 20 ISOFORM X1"/>
    <property type="match status" value="1"/>
</dbReference>
<dbReference type="InterPro" id="IPR017871">
    <property type="entry name" value="ABC_transporter-like_CS"/>
</dbReference>
<dbReference type="InterPro" id="IPR003593">
    <property type="entry name" value="AAA+_ATPase"/>
</dbReference>
<dbReference type="PROSITE" id="PS50893">
    <property type="entry name" value="ABC_TRANSPORTER_2"/>
    <property type="match status" value="1"/>
</dbReference>
<dbReference type="PANTHER" id="PTHR43038">
    <property type="entry name" value="ATP-BINDING CASSETTE, SUB-FAMILY H, MEMBER 1"/>
    <property type="match status" value="1"/>
</dbReference>
<gene>
    <name evidence="4" type="ORF">HF966_06120</name>
</gene>
<keyword evidence="2 4" id="KW-0067">ATP-binding</keyword>
<dbReference type="GO" id="GO:0016887">
    <property type="term" value="F:ATP hydrolysis activity"/>
    <property type="evidence" value="ECO:0007669"/>
    <property type="project" value="InterPro"/>
</dbReference>
<dbReference type="SUPFAM" id="SSF52540">
    <property type="entry name" value="P-loop containing nucleoside triphosphate hydrolases"/>
    <property type="match status" value="1"/>
</dbReference>
<dbReference type="Proteomes" id="UP000590460">
    <property type="component" value="Unassembled WGS sequence"/>
</dbReference>
<dbReference type="Gene3D" id="3.40.50.300">
    <property type="entry name" value="P-loop containing nucleotide triphosphate hydrolases"/>
    <property type="match status" value="1"/>
</dbReference>
<keyword evidence="1" id="KW-0547">Nucleotide-binding</keyword>
<dbReference type="PROSITE" id="PS00211">
    <property type="entry name" value="ABC_TRANSPORTER_1"/>
    <property type="match status" value="1"/>
</dbReference>
<dbReference type="InterPro" id="IPR003439">
    <property type="entry name" value="ABC_transporter-like_ATP-bd"/>
</dbReference>
<accession>A0A846ZHH0</accession>
<reference evidence="4 5" key="1">
    <citation type="submission" date="2020-04" db="EMBL/GenBank/DDBJ databases">
        <title>MicrobeNet Type strains.</title>
        <authorList>
            <person name="Nicholson A.C."/>
        </authorList>
    </citation>
    <scope>NUCLEOTIDE SEQUENCE [LARGE SCALE GENOMIC DNA]</scope>
    <source>
        <strain evidence="4 5">CCUG 54536</strain>
    </source>
</reference>
<dbReference type="Pfam" id="PF00005">
    <property type="entry name" value="ABC_tran"/>
    <property type="match status" value="1"/>
</dbReference>
<dbReference type="GO" id="GO:0005524">
    <property type="term" value="F:ATP binding"/>
    <property type="evidence" value="ECO:0007669"/>
    <property type="project" value="UniProtKB-KW"/>
</dbReference>
<evidence type="ECO:0000256" key="2">
    <source>
        <dbReference type="ARBA" id="ARBA00022840"/>
    </source>
</evidence>
<comment type="caution">
    <text evidence="4">The sequence shown here is derived from an EMBL/GenBank/DDBJ whole genome shotgun (WGS) entry which is preliminary data.</text>
</comment>
<evidence type="ECO:0000256" key="1">
    <source>
        <dbReference type="ARBA" id="ARBA00022741"/>
    </source>
</evidence>
<dbReference type="AlphaFoldDB" id="A0A846ZHH0"/>
<protein>
    <submittedName>
        <fullName evidence="4">ABC transporter ATP-binding protein</fullName>
    </submittedName>
</protein>
<evidence type="ECO:0000313" key="5">
    <source>
        <dbReference type="Proteomes" id="UP000590460"/>
    </source>
</evidence>
<name>A0A846ZHH0_9LACO</name>
<dbReference type="RefSeq" id="WP_168677139.1">
    <property type="nucleotide sequence ID" value="NZ_BPKV01000006.1"/>
</dbReference>
<dbReference type="SMART" id="SM00382">
    <property type="entry name" value="AAA"/>
    <property type="match status" value="1"/>
</dbReference>
<dbReference type="InterPro" id="IPR027417">
    <property type="entry name" value="P-loop_NTPase"/>
</dbReference>
<proteinExistence type="predicted"/>
<organism evidence="4 5">
    <name type="scientific">Leuconostoc holzapfelii</name>
    <dbReference type="NCBI Taxonomy" id="434464"/>
    <lineage>
        <taxon>Bacteria</taxon>
        <taxon>Bacillati</taxon>
        <taxon>Bacillota</taxon>
        <taxon>Bacilli</taxon>
        <taxon>Lactobacillales</taxon>
        <taxon>Lactobacillaceae</taxon>
        <taxon>Leuconostoc</taxon>
    </lineage>
</organism>
<sequence>MSDVLELQQITKSYGGRTVLDAVNLKLPAGELMGLIGPSGSGKSTVIKLALGMAQADAGVAHIFDIQMPDRQSLGKIGYMAQSDALYEALSGYDNLKFFAQMRDIRVVDEEIKRVATIVNLTDALDQQVKGYSGGMKRRLSLAIAFLGEPEFLILDEPTVGIDPALRRQIWDELRRQQAQQKTILITTHVMDEAEKVDRVVLLFDGRIIADDSPAALKARYDVSTVEQVFLKAEVEAGK</sequence>
<dbReference type="EMBL" id="JAAXPO010000006">
    <property type="protein sequence ID" value="NKZ18750.1"/>
    <property type="molecule type" value="Genomic_DNA"/>
</dbReference>
<evidence type="ECO:0000259" key="3">
    <source>
        <dbReference type="PROSITE" id="PS50893"/>
    </source>
</evidence>
<evidence type="ECO:0000313" key="4">
    <source>
        <dbReference type="EMBL" id="NKZ18750.1"/>
    </source>
</evidence>
<feature type="domain" description="ABC transporter" evidence="3">
    <location>
        <begin position="5"/>
        <end position="230"/>
    </location>
</feature>